<reference evidence="1" key="1">
    <citation type="submission" date="2021-06" db="EMBL/GenBank/DDBJ databases">
        <authorList>
            <person name="Kallberg Y."/>
            <person name="Tangrot J."/>
            <person name="Rosling A."/>
        </authorList>
    </citation>
    <scope>NUCLEOTIDE SEQUENCE</scope>
    <source>
        <strain evidence="1">MA461A</strain>
    </source>
</reference>
<proteinExistence type="predicted"/>
<dbReference type="EMBL" id="CAJVQC010104704">
    <property type="protein sequence ID" value="CAG8832791.1"/>
    <property type="molecule type" value="Genomic_DNA"/>
</dbReference>
<protein>
    <submittedName>
        <fullName evidence="1">25858_t:CDS:1</fullName>
    </submittedName>
</protein>
<evidence type="ECO:0000313" key="1">
    <source>
        <dbReference type="EMBL" id="CAG8832791.1"/>
    </source>
</evidence>
<feature type="non-terminal residue" evidence="1">
    <location>
        <position position="1"/>
    </location>
</feature>
<comment type="caution">
    <text evidence="1">The sequence shown here is derived from an EMBL/GenBank/DDBJ whole genome shotgun (WGS) entry which is preliminary data.</text>
</comment>
<sequence>KGLGWPPKKKGRSIQQGAIDRQLRNTAALRNWLGSMENTEKEQGRDEADYFLSYVKTQHGYQVYLLFEELSPNCEIFHRDSWRGIKRNVGSILSKGRQVQGELAAILKKFFFEIDLKGNNAEKAEQKQVINIKSTESPKTEQITSKIPYKLLKLENILITSKQATKRANHYRVNYLDKWQNPGFFFMDGYFRDKKELIQPNLVVVFPPQEEFERVVRRVSKSEKRTNIGLPPNASSEEKAKYKFCKT</sequence>
<name>A0ACA9SAN5_9GLOM</name>
<organism evidence="1 2">
    <name type="scientific">Racocetra persica</name>
    <dbReference type="NCBI Taxonomy" id="160502"/>
    <lineage>
        <taxon>Eukaryota</taxon>
        <taxon>Fungi</taxon>
        <taxon>Fungi incertae sedis</taxon>
        <taxon>Mucoromycota</taxon>
        <taxon>Glomeromycotina</taxon>
        <taxon>Glomeromycetes</taxon>
        <taxon>Diversisporales</taxon>
        <taxon>Gigasporaceae</taxon>
        <taxon>Racocetra</taxon>
    </lineage>
</organism>
<feature type="non-terminal residue" evidence="1">
    <location>
        <position position="247"/>
    </location>
</feature>
<evidence type="ECO:0000313" key="2">
    <source>
        <dbReference type="Proteomes" id="UP000789920"/>
    </source>
</evidence>
<accession>A0ACA9SAN5</accession>
<gene>
    <name evidence="1" type="ORF">RPERSI_LOCUS28592</name>
</gene>
<keyword evidence="2" id="KW-1185">Reference proteome</keyword>
<dbReference type="Proteomes" id="UP000789920">
    <property type="component" value="Unassembled WGS sequence"/>
</dbReference>